<comment type="caution">
    <text evidence="3">The sequence shown here is derived from an EMBL/GenBank/DDBJ whole genome shotgun (WGS) entry which is preliminary data.</text>
</comment>
<dbReference type="Proteomes" id="UP000585363">
    <property type="component" value="Unassembled WGS sequence"/>
</dbReference>
<feature type="region of interest" description="Disordered" evidence="1">
    <location>
        <begin position="481"/>
        <end position="504"/>
    </location>
</feature>
<evidence type="ECO:0000256" key="1">
    <source>
        <dbReference type="SAM" id="MobiDB-lite"/>
    </source>
</evidence>
<dbReference type="InterPro" id="IPR046673">
    <property type="entry name" value="ToxA_N"/>
</dbReference>
<reference evidence="3 4" key="1">
    <citation type="submission" date="2020-01" db="EMBL/GenBank/DDBJ databases">
        <authorList>
            <person name="Lee S.D."/>
        </authorList>
    </citation>
    <scope>NUCLEOTIDE SEQUENCE [LARGE SCALE GENOMIC DNA]</scope>
    <source>
        <strain evidence="3 4">SAP-1</strain>
    </source>
</reference>
<gene>
    <name evidence="3" type="ORF">GW590_07845</name>
</gene>
<dbReference type="SUPFAM" id="SSF55486">
    <property type="entry name" value="Metalloproteases ('zincins'), catalytic domain"/>
    <property type="match status" value="1"/>
</dbReference>
<evidence type="ECO:0000313" key="3">
    <source>
        <dbReference type="EMBL" id="NMP26772.1"/>
    </source>
</evidence>
<protein>
    <recommendedName>
        <fullName evidence="2">Dermonecrotic toxin N-terminal domain-containing protein</fullName>
    </recommendedName>
</protein>
<dbReference type="EMBL" id="JAADJU010000003">
    <property type="protein sequence ID" value="NMP26772.1"/>
    <property type="molecule type" value="Genomic_DNA"/>
</dbReference>
<dbReference type="AlphaFoldDB" id="A0A848MIH6"/>
<reference evidence="3 4" key="2">
    <citation type="submission" date="2020-06" db="EMBL/GenBank/DDBJ databases">
        <title>Polyphasic characterization of a Rahnella strain isolated from tree sap.</title>
        <authorList>
            <person name="Kim I.S."/>
        </authorList>
    </citation>
    <scope>NUCLEOTIDE SEQUENCE [LARGE SCALE GENOMIC DNA]</scope>
    <source>
        <strain evidence="3 4">SAP-1</strain>
    </source>
</reference>
<proteinExistence type="predicted"/>
<accession>A0A848MIH6</accession>
<keyword evidence="4" id="KW-1185">Reference proteome</keyword>
<evidence type="ECO:0000259" key="2">
    <source>
        <dbReference type="Pfam" id="PF20178"/>
    </source>
</evidence>
<dbReference type="InterPro" id="IPR024079">
    <property type="entry name" value="MetalloPept_cat_dom_sf"/>
</dbReference>
<dbReference type="RefSeq" id="WP_169402461.1">
    <property type="nucleotide sequence ID" value="NZ_JAADJU010000003.1"/>
</dbReference>
<dbReference type="Pfam" id="PF20178">
    <property type="entry name" value="ToxA_N"/>
    <property type="match status" value="1"/>
</dbReference>
<organism evidence="3 4">
    <name type="scientific">Rouxiella aceris</name>
    <dbReference type="NCBI Taxonomy" id="2703884"/>
    <lineage>
        <taxon>Bacteria</taxon>
        <taxon>Pseudomonadati</taxon>
        <taxon>Pseudomonadota</taxon>
        <taxon>Gammaproteobacteria</taxon>
        <taxon>Enterobacterales</taxon>
        <taxon>Yersiniaceae</taxon>
        <taxon>Rouxiella</taxon>
    </lineage>
</organism>
<sequence>MNINAALQPLTLGNSTAIDGGDSFIAPQKTDNISAKNHAPPSESLISGDKEQLLTDRKIYMQHVEKLKKNYPHIIETASKYLRDTIKEKYGLDVNPDHTYFNRFDHAESSSQTFTGWAHSGGATESQTLTERLLSNFGAEDRLNADTLSVNSGIYTQGYASRGFDTRNEVKLLPRSFMDIVVNSNFSAKYLAKLKQFWNKSPESFRTVNKGLFIAMAKHEHNSGTLSAQGLKLLLDAIGGTTLNADKISLTDLKNEFSQRTNTSITTFDIYGYIASDMFLVHGNDGKVVLYKPDCDQSFFEFDTMRQLKNWVKEQAKNERKRQQLANHFSFYQRQDGMSYTGVDKALLALGQGKWGSKYINYEPQPIKDDVFSWLTRQVKARTLSDANTLTTTNGEVFKQQLLMNLRPAADLAGLSTLIFPGPGSMALLGIGITQIGLGSDQAINDDSPSQRSNGLDEIVNGGVNTLFGAIGVKANLAGGKSKPSGVQDANEPQPGPSNGRPAAKVSNKTWIHRLLDNTVVHERGLAAIKANNPGNGAAIEQAMLQMKEALIKASEALDTLKGRKIAAAYLGYDDASQLTETDIANIRKNITAMQETTEWLIKTDMSVKTVSIYDKKRSNVGAYYNPQKNIIAFPDLFFTKDAESQLHTLLHETVHASLKVNGEVVPDYYYLRSSPIPAPEGVYQHPILDKRNEQLRISHGNTSLFYFIGQDGHMLENNFVKGMQADTLVHAGIKFIENAEARRALLMRNPDTQALLIMDLAGKITGTTRNNGTMIGIDPEPAKT</sequence>
<name>A0A848MIH6_9GAMM</name>
<evidence type="ECO:0000313" key="4">
    <source>
        <dbReference type="Proteomes" id="UP000585363"/>
    </source>
</evidence>
<dbReference type="GO" id="GO:0008237">
    <property type="term" value="F:metallopeptidase activity"/>
    <property type="evidence" value="ECO:0007669"/>
    <property type="project" value="InterPro"/>
</dbReference>
<dbReference type="Gene3D" id="3.40.390.10">
    <property type="entry name" value="Collagenase (Catalytic Domain)"/>
    <property type="match status" value="1"/>
</dbReference>
<feature type="domain" description="Dermonecrotic toxin N-terminal" evidence="2">
    <location>
        <begin position="69"/>
        <end position="330"/>
    </location>
</feature>